<dbReference type="eggNOG" id="arCOG13229">
    <property type="taxonomic scope" value="Archaea"/>
</dbReference>
<dbReference type="GeneID" id="43499727"/>
<evidence type="ECO:0000313" key="2">
    <source>
        <dbReference type="Proteomes" id="UP000001882"/>
    </source>
</evidence>
<dbReference type="AlphaFoldDB" id="D1YZU0"/>
<gene>
    <name evidence="1" type="ordered locus">MCP_1890</name>
</gene>
<dbReference type="EMBL" id="AP011532">
    <property type="protein sequence ID" value="BAI61962.1"/>
    <property type="molecule type" value="Genomic_DNA"/>
</dbReference>
<organism evidence="1 2">
    <name type="scientific">Methanocella paludicola (strain DSM 17711 / JCM 13418 / NBRC 101707 / SANAE)</name>
    <dbReference type="NCBI Taxonomy" id="304371"/>
    <lineage>
        <taxon>Archaea</taxon>
        <taxon>Methanobacteriati</taxon>
        <taxon>Methanobacteriota</taxon>
        <taxon>Stenosarchaea group</taxon>
        <taxon>Methanomicrobia</taxon>
        <taxon>Methanocellales</taxon>
        <taxon>Methanocellaceae</taxon>
        <taxon>Methanocella</taxon>
    </lineage>
</organism>
<dbReference type="KEGG" id="mpd:MCP_1890"/>
<reference evidence="2" key="3">
    <citation type="journal article" date="2011" name="PLoS ONE">
        <title>Genome sequence of a mesophilic hydrogenotrophic methanogen Methanocella paludicola, the first cultivated representative of the order Methanocellales.</title>
        <authorList>
            <person name="Sakai S."/>
            <person name="Takaki Y."/>
            <person name="Shimamura S."/>
            <person name="Sekine M."/>
            <person name="Tajima T."/>
            <person name="Kosugi H."/>
            <person name="Ichikawa N."/>
            <person name="Tasumi E."/>
            <person name="Hiraki A.T."/>
            <person name="Shimizu A."/>
            <person name="Kato Y."/>
            <person name="Nishiko R."/>
            <person name="Mori K."/>
            <person name="Fujita N."/>
            <person name="Imachi H."/>
            <person name="Takai K."/>
        </authorList>
    </citation>
    <scope>NUCLEOTIDE SEQUENCE [LARGE SCALE GENOMIC DNA]</scope>
    <source>
        <strain evidence="2">DSM 17711 / JCM 13418 / NBRC 101707 / SANAE</strain>
    </source>
</reference>
<keyword evidence="2" id="KW-1185">Reference proteome</keyword>
<protein>
    <submittedName>
        <fullName evidence="1">Uncharacterized protein</fullName>
    </submittedName>
</protein>
<accession>D1YZU0</accession>
<dbReference type="Proteomes" id="UP000001882">
    <property type="component" value="Chromosome"/>
</dbReference>
<dbReference type="STRING" id="304371.MCP_1890"/>
<sequence length="57" mass="6704">MTMENDTEVCMEALNSTLEEDLAYIRNVEREFSESVDEVLEMLNLSHLRVKDRILVE</sequence>
<name>D1YZU0_METPS</name>
<proteinExistence type="predicted"/>
<reference evidence="1 2" key="2">
    <citation type="journal article" date="2008" name="Int. J. Syst. Evol. Microbiol.">
        <title>Methanocella paludicola gen. nov., sp. nov., a methane-producing archaeon, the first isolate of the lineage 'Rice Cluster I', and proposal of the new archaeal order Methanocellales ord. nov.</title>
        <authorList>
            <person name="Sakai S."/>
            <person name="Imachi H."/>
            <person name="Hanada S."/>
            <person name="Ohashi A."/>
            <person name="Harada H."/>
            <person name="Kamagata Y."/>
        </authorList>
    </citation>
    <scope>NUCLEOTIDE SEQUENCE [LARGE SCALE GENOMIC DNA]</scope>
    <source>
        <strain evidence="2">DSM 17711 / JCM 13418 / NBRC 101707 / SANAE</strain>
    </source>
</reference>
<evidence type="ECO:0000313" key="1">
    <source>
        <dbReference type="EMBL" id="BAI61962.1"/>
    </source>
</evidence>
<reference evidence="1 2" key="1">
    <citation type="journal article" date="2007" name="Appl. Environ. Microbiol.">
        <title>Isolation of key methanogens for global methane emission from rice paddy fields: a novel isolate affiliated with the clone cluster rice cluster I.</title>
        <authorList>
            <person name="Sakai S."/>
            <person name="Imachi H."/>
            <person name="Sekiguchi Y."/>
            <person name="Ohashi A."/>
            <person name="Harada H."/>
            <person name="Kamagata Y."/>
        </authorList>
    </citation>
    <scope>NUCLEOTIDE SEQUENCE [LARGE SCALE GENOMIC DNA]</scope>
    <source>
        <strain evidence="2">DSM 17711 / JCM 13418 / NBRC 101707 / SANAE</strain>
    </source>
</reference>
<dbReference type="RefSeq" id="WP_012900639.1">
    <property type="nucleotide sequence ID" value="NC_013665.1"/>
</dbReference>
<dbReference type="InParanoid" id="D1YZU0"/>